<protein>
    <submittedName>
        <fullName evidence="2">Uncharacterized protein</fullName>
    </submittedName>
</protein>
<reference evidence="2" key="1">
    <citation type="submission" date="2020-11" db="EMBL/GenBank/DDBJ databases">
        <authorList>
            <consortium name="DOE Joint Genome Institute"/>
            <person name="Ahrendt S."/>
            <person name="Riley R."/>
            <person name="Andreopoulos W."/>
            <person name="Labutti K."/>
            <person name="Pangilinan J."/>
            <person name="Ruiz-Duenas F.J."/>
            <person name="Barrasa J.M."/>
            <person name="Sanchez-Garcia M."/>
            <person name="Camarero S."/>
            <person name="Miyauchi S."/>
            <person name="Serrano A."/>
            <person name="Linde D."/>
            <person name="Babiker R."/>
            <person name="Drula E."/>
            <person name="Ayuso-Fernandez I."/>
            <person name="Pacheco R."/>
            <person name="Padilla G."/>
            <person name="Ferreira P."/>
            <person name="Barriuso J."/>
            <person name="Kellner H."/>
            <person name="Castanera R."/>
            <person name="Alfaro M."/>
            <person name="Ramirez L."/>
            <person name="Pisabarro A.G."/>
            <person name="Kuo A."/>
            <person name="Tritt A."/>
            <person name="Lipzen A."/>
            <person name="He G."/>
            <person name="Yan M."/>
            <person name="Ng V."/>
            <person name="Cullen D."/>
            <person name="Martin F."/>
            <person name="Rosso M.-N."/>
            <person name="Henrissat B."/>
            <person name="Hibbett D."/>
            <person name="Martinez A.T."/>
            <person name="Grigoriev I.V."/>
        </authorList>
    </citation>
    <scope>NUCLEOTIDE SEQUENCE</scope>
    <source>
        <strain evidence="2">AH 40177</strain>
    </source>
</reference>
<dbReference type="OrthoDB" id="3217196at2759"/>
<accession>A0A9P5PZN1</accession>
<name>A0A9P5PZN1_9AGAR</name>
<feature type="transmembrane region" description="Helical" evidence="1">
    <location>
        <begin position="114"/>
        <end position="134"/>
    </location>
</feature>
<evidence type="ECO:0000313" key="3">
    <source>
        <dbReference type="Proteomes" id="UP000772434"/>
    </source>
</evidence>
<gene>
    <name evidence="2" type="ORF">BDP27DRAFT_1361238</name>
</gene>
<organism evidence="2 3">
    <name type="scientific">Rhodocollybia butyracea</name>
    <dbReference type="NCBI Taxonomy" id="206335"/>
    <lineage>
        <taxon>Eukaryota</taxon>
        <taxon>Fungi</taxon>
        <taxon>Dikarya</taxon>
        <taxon>Basidiomycota</taxon>
        <taxon>Agaricomycotina</taxon>
        <taxon>Agaricomycetes</taxon>
        <taxon>Agaricomycetidae</taxon>
        <taxon>Agaricales</taxon>
        <taxon>Marasmiineae</taxon>
        <taxon>Omphalotaceae</taxon>
        <taxon>Rhodocollybia</taxon>
    </lineage>
</organism>
<sequence>MWSVNNIMENTWENMENLGFCQSSFQEEGGVSVNDVVLFRGSCQSSSREEEVKMDHCTDSLEANEDKITGAQVVCLMGAAIFLLYALLPALLLGLKIIVALFKITAALLRAYHLCYRIIVSYIFQPLTGLIYFMCRPEFAYLLNNLSLGSSICFEQSGHPNNLVMSIQLGQEEAYRVSHAGGNSSLNSLGVGPRNCIGPTGHHRDHDKLIHSDRDVLLLYPVGHPVNEDRITGTQVVLFLCLMGTAIFLLRVLLLCLKIGAALFPLIPLINFMDKLGFARLLPTLSLIFNSHSEQRGHLENLVMSIQLGQEEAERYPVGHPGGGSSLNNLSGVGLWNRFGLTGPLTDLDDYIQPARGALVLWPVGHPGHGSLNNLDVCLWNHFQQTGHLEYLNESIQLGQDELFPHYMGHPGCGSLLSDLVVCLWSRFQQTGHLEDLNESIQLGRDALLLHPVGHPGHGSSLNNLTTLVWASGVVSSRQVTSKISMSLLSWVNLHFSSIRLLATRAVVHHSTTSVCLWNRFQQTGDLADLENSIALCRDALLLLPVGHLGRGSSLNNLSMGLWNCFQQTGHLEDLDESI</sequence>
<evidence type="ECO:0000313" key="2">
    <source>
        <dbReference type="EMBL" id="KAF9072174.1"/>
    </source>
</evidence>
<comment type="caution">
    <text evidence="2">The sequence shown here is derived from an EMBL/GenBank/DDBJ whole genome shotgun (WGS) entry which is preliminary data.</text>
</comment>
<keyword evidence="1" id="KW-0472">Membrane</keyword>
<dbReference type="Proteomes" id="UP000772434">
    <property type="component" value="Unassembled WGS sequence"/>
</dbReference>
<keyword evidence="3" id="KW-1185">Reference proteome</keyword>
<feature type="transmembrane region" description="Helical" evidence="1">
    <location>
        <begin position="79"/>
        <end position="102"/>
    </location>
</feature>
<evidence type="ECO:0000256" key="1">
    <source>
        <dbReference type="SAM" id="Phobius"/>
    </source>
</evidence>
<keyword evidence="1" id="KW-1133">Transmembrane helix</keyword>
<proteinExistence type="predicted"/>
<keyword evidence="1" id="KW-0812">Transmembrane</keyword>
<dbReference type="AlphaFoldDB" id="A0A9P5PZN1"/>
<dbReference type="EMBL" id="JADNRY010000026">
    <property type="protein sequence ID" value="KAF9072174.1"/>
    <property type="molecule type" value="Genomic_DNA"/>
</dbReference>
<feature type="transmembrane region" description="Helical" evidence="1">
    <location>
        <begin position="237"/>
        <end position="270"/>
    </location>
</feature>